<reference evidence="2 3" key="1">
    <citation type="submission" date="2016-12" db="EMBL/GenBank/DDBJ databases">
        <title>The genomes of Aspergillus section Nigri reveals drivers in fungal speciation.</title>
        <authorList>
            <consortium name="DOE Joint Genome Institute"/>
            <person name="Vesth T.C."/>
            <person name="Nybo J."/>
            <person name="Theobald S."/>
            <person name="Brandl J."/>
            <person name="Frisvad J.C."/>
            <person name="Nielsen K.F."/>
            <person name="Lyhne E.K."/>
            <person name="Kogle M.E."/>
            <person name="Kuo A."/>
            <person name="Riley R."/>
            <person name="Clum A."/>
            <person name="Nolan M."/>
            <person name="Lipzen A."/>
            <person name="Salamov A."/>
            <person name="Henrissat B."/>
            <person name="Wiebenga A."/>
            <person name="De Vries R.P."/>
            <person name="Grigoriev I.V."/>
            <person name="Mortensen U.H."/>
            <person name="Andersen M.R."/>
            <person name="Baker S.E."/>
        </authorList>
    </citation>
    <scope>NUCLEOTIDE SEQUENCE [LARGE SCALE GENOMIC DNA]</scope>
    <source>
        <strain evidence="2 3">CBS 117.55</strain>
    </source>
</reference>
<sequence>MPVLLWCLGGQLWTDVSCIQWQGPREKFRDNAANVERGIALVQLALHYSTSHPVRMVRIRDSDLGGTFRDTSCVLDTLILASRKCPQLARHCSMANIPWSMPVRLVSMD</sequence>
<dbReference type="RefSeq" id="XP_025397125.1">
    <property type="nucleotide sequence ID" value="XM_025543728.1"/>
</dbReference>
<gene>
    <name evidence="2" type="ORF">BO70DRAFT_364095</name>
</gene>
<name>A0A317VSV4_9EURO</name>
<evidence type="ECO:0000313" key="3">
    <source>
        <dbReference type="Proteomes" id="UP000247233"/>
    </source>
</evidence>
<accession>A0A317VSV4</accession>
<dbReference type="VEuPathDB" id="FungiDB:BO70DRAFT_364095"/>
<feature type="chain" id="PRO_5016404218" description="Heterokaryon incompatibility domain-containing protein" evidence="1">
    <location>
        <begin position="19"/>
        <end position="109"/>
    </location>
</feature>
<organism evidence="2 3">
    <name type="scientific">Aspergillus heteromorphus CBS 117.55</name>
    <dbReference type="NCBI Taxonomy" id="1448321"/>
    <lineage>
        <taxon>Eukaryota</taxon>
        <taxon>Fungi</taxon>
        <taxon>Dikarya</taxon>
        <taxon>Ascomycota</taxon>
        <taxon>Pezizomycotina</taxon>
        <taxon>Eurotiomycetes</taxon>
        <taxon>Eurotiomycetidae</taxon>
        <taxon>Eurotiales</taxon>
        <taxon>Aspergillaceae</taxon>
        <taxon>Aspergillus</taxon>
        <taxon>Aspergillus subgen. Circumdati</taxon>
    </lineage>
</organism>
<evidence type="ECO:0000256" key="1">
    <source>
        <dbReference type="SAM" id="SignalP"/>
    </source>
</evidence>
<evidence type="ECO:0008006" key="4">
    <source>
        <dbReference type="Google" id="ProtNLM"/>
    </source>
</evidence>
<keyword evidence="3" id="KW-1185">Reference proteome</keyword>
<proteinExistence type="predicted"/>
<dbReference type="AlphaFoldDB" id="A0A317VSV4"/>
<feature type="signal peptide" evidence="1">
    <location>
        <begin position="1"/>
        <end position="18"/>
    </location>
</feature>
<dbReference type="GeneID" id="37065965"/>
<keyword evidence="1" id="KW-0732">Signal</keyword>
<dbReference type="Proteomes" id="UP000247233">
    <property type="component" value="Unassembled WGS sequence"/>
</dbReference>
<comment type="caution">
    <text evidence="2">The sequence shown here is derived from an EMBL/GenBank/DDBJ whole genome shotgun (WGS) entry which is preliminary data.</text>
</comment>
<dbReference type="EMBL" id="MSFL01000022">
    <property type="protein sequence ID" value="PWY75000.1"/>
    <property type="molecule type" value="Genomic_DNA"/>
</dbReference>
<protein>
    <recommendedName>
        <fullName evidence="4">Heterokaryon incompatibility domain-containing protein</fullName>
    </recommendedName>
</protein>
<evidence type="ECO:0000313" key="2">
    <source>
        <dbReference type="EMBL" id="PWY75000.1"/>
    </source>
</evidence>